<organism evidence="11 12">
    <name type="scientific">Sphaerisporangium rufum</name>
    <dbReference type="NCBI Taxonomy" id="1381558"/>
    <lineage>
        <taxon>Bacteria</taxon>
        <taxon>Bacillati</taxon>
        <taxon>Actinomycetota</taxon>
        <taxon>Actinomycetes</taxon>
        <taxon>Streptosporangiales</taxon>
        <taxon>Streptosporangiaceae</taxon>
        <taxon>Sphaerisporangium</taxon>
    </lineage>
</organism>
<dbReference type="PROSITE" id="PS50110">
    <property type="entry name" value="RESPONSE_REGULATORY"/>
    <property type="match status" value="1"/>
</dbReference>
<evidence type="ECO:0000256" key="6">
    <source>
        <dbReference type="PROSITE-ProRule" id="PRU00169"/>
    </source>
</evidence>
<gene>
    <name evidence="11" type="ORF">Sru01_22850</name>
</gene>
<dbReference type="PROSITE" id="PS51755">
    <property type="entry name" value="OMPR_PHOB"/>
    <property type="match status" value="1"/>
</dbReference>
<feature type="region of interest" description="Disordered" evidence="8">
    <location>
        <begin position="1"/>
        <end position="38"/>
    </location>
</feature>
<evidence type="ECO:0000256" key="7">
    <source>
        <dbReference type="PROSITE-ProRule" id="PRU01091"/>
    </source>
</evidence>
<dbReference type="GO" id="GO:0005829">
    <property type="term" value="C:cytosol"/>
    <property type="evidence" value="ECO:0007669"/>
    <property type="project" value="TreeGrafter"/>
</dbReference>
<dbReference type="SMART" id="SM00448">
    <property type="entry name" value="REC"/>
    <property type="match status" value="1"/>
</dbReference>
<dbReference type="FunFam" id="1.10.10.10:FF:000018">
    <property type="entry name" value="DNA-binding response regulator ResD"/>
    <property type="match status" value="1"/>
</dbReference>
<dbReference type="PANTHER" id="PTHR48111:SF4">
    <property type="entry name" value="DNA-BINDING DUAL TRANSCRIPTIONAL REGULATOR OMPR"/>
    <property type="match status" value="1"/>
</dbReference>
<accession>A0A919R1I1</accession>
<name>A0A919R1I1_9ACTN</name>
<dbReference type="EMBL" id="BOOU01000034">
    <property type="protein sequence ID" value="GII77303.1"/>
    <property type="molecule type" value="Genomic_DNA"/>
</dbReference>
<dbReference type="AlphaFoldDB" id="A0A919R1I1"/>
<feature type="compositionally biased region" description="Low complexity" evidence="8">
    <location>
        <begin position="23"/>
        <end position="33"/>
    </location>
</feature>
<dbReference type="GO" id="GO:0032993">
    <property type="term" value="C:protein-DNA complex"/>
    <property type="evidence" value="ECO:0007669"/>
    <property type="project" value="TreeGrafter"/>
</dbReference>
<evidence type="ECO:0000256" key="4">
    <source>
        <dbReference type="ARBA" id="ARBA00023125"/>
    </source>
</evidence>
<keyword evidence="2" id="KW-0902">Two-component regulatory system</keyword>
<evidence type="ECO:0000313" key="11">
    <source>
        <dbReference type="EMBL" id="GII77303.1"/>
    </source>
</evidence>
<dbReference type="GO" id="GO:0006355">
    <property type="term" value="P:regulation of DNA-templated transcription"/>
    <property type="evidence" value="ECO:0007669"/>
    <property type="project" value="InterPro"/>
</dbReference>
<feature type="domain" description="OmpR/PhoB-type" evidence="10">
    <location>
        <begin position="175"/>
        <end position="274"/>
    </location>
</feature>
<dbReference type="InterPro" id="IPR036388">
    <property type="entry name" value="WH-like_DNA-bd_sf"/>
</dbReference>
<dbReference type="SMART" id="SM00862">
    <property type="entry name" value="Trans_reg_C"/>
    <property type="match status" value="1"/>
</dbReference>
<keyword evidence="5" id="KW-0804">Transcription</keyword>
<dbReference type="Pfam" id="PF00072">
    <property type="entry name" value="Response_reg"/>
    <property type="match status" value="1"/>
</dbReference>
<dbReference type="InterPro" id="IPR016032">
    <property type="entry name" value="Sig_transdc_resp-reg_C-effctor"/>
</dbReference>
<dbReference type="InterPro" id="IPR039420">
    <property type="entry name" value="WalR-like"/>
</dbReference>
<dbReference type="PANTHER" id="PTHR48111">
    <property type="entry name" value="REGULATOR OF RPOS"/>
    <property type="match status" value="1"/>
</dbReference>
<keyword evidence="3" id="KW-0805">Transcription regulation</keyword>
<evidence type="ECO:0000256" key="8">
    <source>
        <dbReference type="SAM" id="MobiDB-lite"/>
    </source>
</evidence>
<dbReference type="CDD" id="cd00383">
    <property type="entry name" value="trans_reg_C"/>
    <property type="match status" value="1"/>
</dbReference>
<dbReference type="Gene3D" id="3.40.50.2300">
    <property type="match status" value="1"/>
</dbReference>
<evidence type="ECO:0000259" key="10">
    <source>
        <dbReference type="PROSITE" id="PS51755"/>
    </source>
</evidence>
<feature type="DNA-binding region" description="OmpR/PhoB-type" evidence="7">
    <location>
        <begin position="175"/>
        <end position="274"/>
    </location>
</feature>
<reference evidence="11" key="1">
    <citation type="submission" date="2021-01" db="EMBL/GenBank/DDBJ databases">
        <title>Whole genome shotgun sequence of Sphaerisporangium rufum NBRC 109079.</title>
        <authorList>
            <person name="Komaki H."/>
            <person name="Tamura T."/>
        </authorList>
    </citation>
    <scope>NUCLEOTIDE SEQUENCE</scope>
    <source>
        <strain evidence="11">NBRC 109079</strain>
    </source>
</reference>
<feature type="modified residue" description="4-aspartylphosphate" evidence="6">
    <location>
        <position position="100"/>
    </location>
</feature>
<dbReference type="GO" id="GO:0000976">
    <property type="term" value="F:transcription cis-regulatory region binding"/>
    <property type="evidence" value="ECO:0007669"/>
    <property type="project" value="TreeGrafter"/>
</dbReference>
<dbReference type="InterPro" id="IPR001789">
    <property type="entry name" value="Sig_transdc_resp-reg_receiver"/>
</dbReference>
<keyword evidence="12" id="KW-1185">Reference proteome</keyword>
<feature type="domain" description="Response regulatory" evidence="9">
    <location>
        <begin position="51"/>
        <end position="164"/>
    </location>
</feature>
<dbReference type="GO" id="GO:0000156">
    <property type="term" value="F:phosphorelay response regulator activity"/>
    <property type="evidence" value="ECO:0007669"/>
    <property type="project" value="TreeGrafter"/>
</dbReference>
<dbReference type="SUPFAM" id="SSF52172">
    <property type="entry name" value="CheY-like"/>
    <property type="match status" value="1"/>
</dbReference>
<evidence type="ECO:0000313" key="12">
    <source>
        <dbReference type="Proteomes" id="UP000655287"/>
    </source>
</evidence>
<dbReference type="InterPro" id="IPR001867">
    <property type="entry name" value="OmpR/PhoB-type_DNA-bd"/>
</dbReference>
<protein>
    <submittedName>
        <fullName evidence="11">DNA-binding response regulator</fullName>
    </submittedName>
</protein>
<evidence type="ECO:0000259" key="9">
    <source>
        <dbReference type="PROSITE" id="PS50110"/>
    </source>
</evidence>
<evidence type="ECO:0000256" key="2">
    <source>
        <dbReference type="ARBA" id="ARBA00023012"/>
    </source>
</evidence>
<dbReference type="Pfam" id="PF00486">
    <property type="entry name" value="Trans_reg_C"/>
    <property type="match status" value="1"/>
</dbReference>
<dbReference type="Gene3D" id="1.10.10.10">
    <property type="entry name" value="Winged helix-like DNA-binding domain superfamily/Winged helix DNA-binding domain"/>
    <property type="match status" value="1"/>
</dbReference>
<sequence length="277" mass="29744">MKAPGRLPRGRGVAGADRKVRSGAAPDDAAGTPGRPGGAYRHHCYGGRVARLLLIEDDPAVRSALIRALGERGHAVSSAATGMTGLRAAVDERPQLVLLDLGLPDLDGYEVIRMLRAVSEVPVIVATARDDESEIARVLDAGADDYLVKPFRAVQLDARIRAVLRRQGGDGAGADRPLVVGALRVDPRGREASLDGRPLDLRPREFDLLCYLAARPGEVVSKRELLTEVWQVPYGGADKTVDVHLSWLRSKLGESAQRPRYLRAVRGVGVKIVDPGP</sequence>
<dbReference type="Proteomes" id="UP000655287">
    <property type="component" value="Unassembled WGS sequence"/>
</dbReference>
<dbReference type="InterPro" id="IPR011006">
    <property type="entry name" value="CheY-like_superfamily"/>
</dbReference>
<evidence type="ECO:0000256" key="3">
    <source>
        <dbReference type="ARBA" id="ARBA00023015"/>
    </source>
</evidence>
<keyword evidence="1 6" id="KW-0597">Phosphoprotein</keyword>
<evidence type="ECO:0000256" key="5">
    <source>
        <dbReference type="ARBA" id="ARBA00023163"/>
    </source>
</evidence>
<evidence type="ECO:0000256" key="1">
    <source>
        <dbReference type="ARBA" id="ARBA00022553"/>
    </source>
</evidence>
<proteinExistence type="predicted"/>
<keyword evidence="4 7" id="KW-0238">DNA-binding</keyword>
<comment type="caution">
    <text evidence="11">The sequence shown here is derived from an EMBL/GenBank/DDBJ whole genome shotgun (WGS) entry which is preliminary data.</text>
</comment>
<dbReference type="SUPFAM" id="SSF46894">
    <property type="entry name" value="C-terminal effector domain of the bipartite response regulators"/>
    <property type="match status" value="1"/>
</dbReference>